<evidence type="ECO:0000256" key="2">
    <source>
        <dbReference type="ARBA" id="ARBA00022530"/>
    </source>
</evidence>
<evidence type="ECO:0000313" key="7">
    <source>
        <dbReference type="Proteomes" id="UP001233172"/>
    </source>
</evidence>
<gene>
    <name evidence="6" type="ORF">Bpfe_008966</name>
</gene>
<organism evidence="6 7">
    <name type="scientific">Biomphalaria pfeifferi</name>
    <name type="common">Bloodfluke planorb</name>
    <name type="synonym">Freshwater snail</name>
    <dbReference type="NCBI Taxonomy" id="112525"/>
    <lineage>
        <taxon>Eukaryota</taxon>
        <taxon>Metazoa</taxon>
        <taxon>Spiralia</taxon>
        <taxon>Lophotrochozoa</taxon>
        <taxon>Mollusca</taxon>
        <taxon>Gastropoda</taxon>
        <taxon>Heterobranchia</taxon>
        <taxon>Euthyneura</taxon>
        <taxon>Panpulmonata</taxon>
        <taxon>Hygrophila</taxon>
        <taxon>Lymnaeoidea</taxon>
        <taxon>Planorbidae</taxon>
        <taxon>Biomphalaria</taxon>
    </lineage>
</organism>
<dbReference type="SUPFAM" id="SSF56496">
    <property type="entry name" value="Fibrinogen C-terminal domain-like"/>
    <property type="match status" value="1"/>
</dbReference>
<keyword evidence="3" id="KW-1015">Disulfide bond</keyword>
<proteinExistence type="predicted"/>
<comment type="subcellular location">
    <subcellularLocation>
        <location evidence="1">Secreted</location>
        <location evidence="1">Extracellular space</location>
        <location evidence="1">Extracellular matrix</location>
    </subcellularLocation>
</comment>
<evidence type="ECO:0000259" key="5">
    <source>
        <dbReference type="PROSITE" id="PS51406"/>
    </source>
</evidence>
<dbReference type="SUPFAM" id="SSF48726">
    <property type="entry name" value="Immunoglobulin"/>
    <property type="match status" value="1"/>
</dbReference>
<evidence type="ECO:0000256" key="3">
    <source>
        <dbReference type="ARBA" id="ARBA00023157"/>
    </source>
</evidence>
<dbReference type="PROSITE" id="PS00514">
    <property type="entry name" value="FIBRINOGEN_C_1"/>
    <property type="match status" value="1"/>
</dbReference>
<dbReference type="GO" id="GO:0005615">
    <property type="term" value="C:extracellular space"/>
    <property type="evidence" value="ECO:0007669"/>
    <property type="project" value="TreeGrafter"/>
</dbReference>
<sequence length="470" mass="54057">MKTLLFCLAFSLYSLQFAITIPQLDFNANYVAPKELLQTLTINCSVSSSNTSQSSYVHFMYILHETTGVLASIYKNQYNAVTQNKGLTSAQGTLSSQETEDSYLQLTWASPNVSQSGKYFCGAHGVTRSGAEETINATITIKVEKITWDDLVHSFLNVHKDVNEVRQIHTTHKPDVIVLKEYIEDSMATIHKKINEVKESQETTKQDITRIKEDLNITIASIHRQINEGEERQGIIQQDFIRLNAILNRTLTSIQTNLDEVITNMTLPETCNDVNSSEDRVVVTLKSGLKVMCDTKTDGGGWIIFQRRINGKVDFYRGWKEYRDGFGDYNIGEFYLGNENIYKLTSRRQHELRLYLEFQYKNYYAKYALFKLLGENDNYKLKIEGFSGNLDDSLAYHNNQPFTTFDKDNDKWMNKNCAVECLGGWWYNACHYSNLNGKWDSNQSHQGINWYSVTKYTASASFVEMKMRRL</sequence>
<reference evidence="6" key="2">
    <citation type="submission" date="2023-04" db="EMBL/GenBank/DDBJ databases">
        <authorList>
            <person name="Bu L."/>
            <person name="Lu L."/>
            <person name="Laidemitt M.R."/>
            <person name="Zhang S.M."/>
            <person name="Mutuku M."/>
            <person name="Mkoji G."/>
            <person name="Steinauer M."/>
            <person name="Loker E.S."/>
        </authorList>
    </citation>
    <scope>NUCLEOTIDE SEQUENCE</scope>
    <source>
        <strain evidence="6">KasaAsao</strain>
        <tissue evidence="6">Whole Snail</tissue>
    </source>
</reference>
<dbReference type="InterPro" id="IPR013783">
    <property type="entry name" value="Ig-like_fold"/>
</dbReference>
<dbReference type="InterPro" id="IPR020837">
    <property type="entry name" value="Fibrinogen_CS"/>
</dbReference>
<accession>A0AAD8BXD8</accession>
<evidence type="ECO:0000313" key="6">
    <source>
        <dbReference type="EMBL" id="KAK0061584.1"/>
    </source>
</evidence>
<dbReference type="InterPro" id="IPR002181">
    <property type="entry name" value="Fibrinogen_a/b/g_C_dom"/>
</dbReference>
<dbReference type="InterPro" id="IPR014716">
    <property type="entry name" value="Fibrinogen_a/b/g_C_1"/>
</dbReference>
<dbReference type="Gene3D" id="2.60.40.10">
    <property type="entry name" value="Immunoglobulins"/>
    <property type="match status" value="1"/>
</dbReference>
<dbReference type="InterPro" id="IPR036179">
    <property type="entry name" value="Ig-like_dom_sf"/>
</dbReference>
<dbReference type="AlphaFoldDB" id="A0AAD8BXD8"/>
<dbReference type="EMBL" id="JASAOG010000029">
    <property type="protein sequence ID" value="KAK0061584.1"/>
    <property type="molecule type" value="Genomic_DNA"/>
</dbReference>
<protein>
    <submittedName>
        <fullName evidence="6">BpFREP23</fullName>
    </submittedName>
</protein>
<reference evidence="6" key="1">
    <citation type="journal article" date="2023" name="PLoS Negl. Trop. Dis.">
        <title>A genome sequence for Biomphalaria pfeifferi, the major vector snail for the human-infecting parasite Schistosoma mansoni.</title>
        <authorList>
            <person name="Bu L."/>
            <person name="Lu L."/>
            <person name="Laidemitt M.R."/>
            <person name="Zhang S.M."/>
            <person name="Mutuku M."/>
            <person name="Mkoji G."/>
            <person name="Steinauer M."/>
            <person name="Loker E.S."/>
        </authorList>
    </citation>
    <scope>NUCLEOTIDE SEQUENCE</scope>
    <source>
        <strain evidence="6">KasaAsao</strain>
    </source>
</reference>
<dbReference type="Pfam" id="PF00147">
    <property type="entry name" value="Fibrinogen_C"/>
    <property type="match status" value="1"/>
</dbReference>
<dbReference type="Gene3D" id="3.90.215.10">
    <property type="entry name" value="Gamma Fibrinogen, chain A, domain 1"/>
    <property type="match status" value="1"/>
</dbReference>
<keyword evidence="2" id="KW-0272">Extracellular matrix</keyword>
<keyword evidence="7" id="KW-1185">Reference proteome</keyword>
<evidence type="ECO:0000256" key="1">
    <source>
        <dbReference type="ARBA" id="ARBA00004498"/>
    </source>
</evidence>
<feature type="signal peptide" evidence="4">
    <location>
        <begin position="1"/>
        <end position="20"/>
    </location>
</feature>
<comment type="caution">
    <text evidence="6">The sequence shown here is derived from an EMBL/GenBank/DDBJ whole genome shotgun (WGS) entry which is preliminary data.</text>
</comment>
<feature type="domain" description="Fibrinogen C-terminal" evidence="5">
    <location>
        <begin position="262"/>
        <end position="470"/>
    </location>
</feature>
<keyword evidence="4" id="KW-0732">Signal</keyword>
<dbReference type="InterPro" id="IPR036056">
    <property type="entry name" value="Fibrinogen-like_C"/>
</dbReference>
<dbReference type="SMART" id="SM00186">
    <property type="entry name" value="FBG"/>
    <property type="match status" value="1"/>
</dbReference>
<evidence type="ECO:0000256" key="4">
    <source>
        <dbReference type="SAM" id="SignalP"/>
    </source>
</evidence>
<dbReference type="CDD" id="cd00087">
    <property type="entry name" value="FReD"/>
    <property type="match status" value="1"/>
</dbReference>
<dbReference type="InterPro" id="IPR050373">
    <property type="entry name" value="Fibrinogen_C-term_domain"/>
</dbReference>
<dbReference type="PANTHER" id="PTHR19143">
    <property type="entry name" value="FIBRINOGEN/TENASCIN/ANGIOPOEITIN"/>
    <property type="match status" value="1"/>
</dbReference>
<feature type="chain" id="PRO_5042005982" evidence="4">
    <location>
        <begin position="21"/>
        <end position="470"/>
    </location>
</feature>
<keyword evidence="2" id="KW-0964">Secreted</keyword>
<name>A0AAD8BXD8_BIOPF</name>
<dbReference type="PROSITE" id="PS51406">
    <property type="entry name" value="FIBRINOGEN_C_2"/>
    <property type="match status" value="1"/>
</dbReference>
<dbReference type="Proteomes" id="UP001233172">
    <property type="component" value="Unassembled WGS sequence"/>
</dbReference>